<accession>A0A834YMT1</accession>
<dbReference type="PANTHER" id="PTHR10627">
    <property type="entry name" value="SCP160"/>
    <property type="match status" value="1"/>
</dbReference>
<dbReference type="Proteomes" id="UP000655225">
    <property type="component" value="Unassembled WGS sequence"/>
</dbReference>
<evidence type="ECO:0000256" key="1">
    <source>
        <dbReference type="ARBA" id="ARBA00022737"/>
    </source>
</evidence>
<dbReference type="PANTHER" id="PTHR10627:SF74">
    <property type="entry name" value="OS08G0526500 PROTEIN"/>
    <property type="match status" value="1"/>
</dbReference>
<dbReference type="OMA" id="FDIFEMY"/>
<feature type="domain" description="SAM" evidence="3">
    <location>
        <begin position="156"/>
        <end position="200"/>
    </location>
</feature>
<evidence type="ECO:0000313" key="5">
    <source>
        <dbReference type="Proteomes" id="UP000655225"/>
    </source>
</evidence>
<protein>
    <recommendedName>
        <fullName evidence="3">SAM domain-containing protein</fullName>
    </recommendedName>
</protein>
<comment type="caution">
    <text evidence="4">The sequence shown here is derived from an EMBL/GenBank/DDBJ whole genome shotgun (WGS) entry which is preliminary data.</text>
</comment>
<dbReference type="OrthoDB" id="76949at2759"/>
<proteinExistence type="predicted"/>
<gene>
    <name evidence="4" type="ORF">HHK36_022319</name>
</gene>
<keyword evidence="5" id="KW-1185">Reference proteome</keyword>
<sequence>MYADRVASGSKRSVKERLNGNSEEDFGRMTQINGKSHIFCRQRQNDEKWEHDLYDDEPQVSNRKVGVRDLRLKLQKKGSQQVYQSGKGSLAGGSQDLREKLSGTMHSQPGKIELPKAKPVLEAVKPARKIVSAEAPVPETQKVSNLTISRQKAQQKAHTSVDGFLKSLGLEKYLITFQAEEIDMTALIHMTDEDLKALGIPMVNPTRIFHESWANVILHCFEKRNSGNWISSFSTWYQSHKGGGDIVLTPLVKIGALEMDSGGRFNGFVIELFTQSNYKL</sequence>
<dbReference type="AlphaFoldDB" id="A0A834YMT1"/>
<dbReference type="Pfam" id="PF00536">
    <property type="entry name" value="SAM_1"/>
    <property type="match status" value="1"/>
</dbReference>
<evidence type="ECO:0000259" key="3">
    <source>
        <dbReference type="PROSITE" id="PS50105"/>
    </source>
</evidence>
<dbReference type="InterPro" id="IPR013761">
    <property type="entry name" value="SAM/pointed_sf"/>
</dbReference>
<reference evidence="4 5" key="1">
    <citation type="submission" date="2020-04" db="EMBL/GenBank/DDBJ databases">
        <title>Plant Genome Project.</title>
        <authorList>
            <person name="Zhang R.-G."/>
        </authorList>
    </citation>
    <scope>NUCLEOTIDE SEQUENCE [LARGE SCALE GENOMIC DNA]</scope>
    <source>
        <strain evidence="4">YNK0</strain>
        <tissue evidence="4">Leaf</tissue>
    </source>
</reference>
<dbReference type="InterPro" id="IPR001660">
    <property type="entry name" value="SAM"/>
</dbReference>
<feature type="region of interest" description="Disordered" evidence="2">
    <location>
        <begin position="1"/>
        <end position="27"/>
    </location>
</feature>
<evidence type="ECO:0000313" key="4">
    <source>
        <dbReference type="EMBL" id="KAF8391979.1"/>
    </source>
</evidence>
<dbReference type="PROSITE" id="PS50105">
    <property type="entry name" value="SAM_DOMAIN"/>
    <property type="match status" value="1"/>
</dbReference>
<dbReference type="SMART" id="SM00454">
    <property type="entry name" value="SAM"/>
    <property type="match status" value="1"/>
</dbReference>
<dbReference type="Gene3D" id="1.10.150.50">
    <property type="entry name" value="Transcription Factor, Ets-1"/>
    <property type="match status" value="1"/>
</dbReference>
<dbReference type="SUPFAM" id="SSF47769">
    <property type="entry name" value="SAM/Pointed domain"/>
    <property type="match status" value="1"/>
</dbReference>
<dbReference type="CDD" id="cd09487">
    <property type="entry name" value="SAM_superfamily"/>
    <property type="match status" value="1"/>
</dbReference>
<name>A0A834YMT1_TETSI</name>
<evidence type="ECO:0000256" key="2">
    <source>
        <dbReference type="SAM" id="MobiDB-lite"/>
    </source>
</evidence>
<keyword evidence="1" id="KW-0677">Repeat</keyword>
<dbReference type="EMBL" id="JABCRI010000016">
    <property type="protein sequence ID" value="KAF8391979.1"/>
    <property type="molecule type" value="Genomic_DNA"/>
</dbReference>
<organism evidence="4 5">
    <name type="scientific">Tetracentron sinense</name>
    <name type="common">Spur-leaf</name>
    <dbReference type="NCBI Taxonomy" id="13715"/>
    <lineage>
        <taxon>Eukaryota</taxon>
        <taxon>Viridiplantae</taxon>
        <taxon>Streptophyta</taxon>
        <taxon>Embryophyta</taxon>
        <taxon>Tracheophyta</taxon>
        <taxon>Spermatophyta</taxon>
        <taxon>Magnoliopsida</taxon>
        <taxon>Trochodendrales</taxon>
        <taxon>Trochodendraceae</taxon>
        <taxon>Tetracentron</taxon>
    </lineage>
</organism>